<dbReference type="PANTHER" id="PTHR21581:SF6">
    <property type="entry name" value="TRAFFICKING PROTEIN PARTICLE COMPLEX SUBUNIT 12"/>
    <property type="match status" value="1"/>
</dbReference>
<feature type="region of interest" description="Disordered" evidence="10">
    <location>
        <begin position="353"/>
        <end position="372"/>
    </location>
</feature>
<keyword evidence="2" id="KW-0732">Signal</keyword>
<keyword evidence="5" id="KW-0573">Peptidoglycan synthesis</keyword>
<feature type="domain" description="Peptidase S11 D-alanyl-D-alanine carboxypeptidase A N-terminal" evidence="11">
    <location>
        <begin position="43"/>
        <end position="264"/>
    </location>
</feature>
<dbReference type="GO" id="GO:0008360">
    <property type="term" value="P:regulation of cell shape"/>
    <property type="evidence" value="ECO:0007669"/>
    <property type="project" value="UniProtKB-KW"/>
</dbReference>
<feature type="active site" evidence="7">
    <location>
        <position position="131"/>
    </location>
</feature>
<evidence type="ECO:0000313" key="12">
    <source>
        <dbReference type="EMBL" id="QGZ35125.1"/>
    </source>
</evidence>
<proteinExistence type="inferred from homology"/>
<evidence type="ECO:0000256" key="5">
    <source>
        <dbReference type="ARBA" id="ARBA00022984"/>
    </source>
</evidence>
<evidence type="ECO:0000256" key="10">
    <source>
        <dbReference type="SAM" id="MobiDB-lite"/>
    </source>
</evidence>
<evidence type="ECO:0000256" key="2">
    <source>
        <dbReference type="ARBA" id="ARBA00022729"/>
    </source>
</evidence>
<evidence type="ECO:0000256" key="8">
    <source>
        <dbReference type="PIRSR" id="PIRSR618044-2"/>
    </source>
</evidence>
<dbReference type="PANTHER" id="PTHR21581">
    <property type="entry name" value="D-ALANYL-D-ALANINE CARBOXYPEPTIDASE"/>
    <property type="match status" value="1"/>
</dbReference>
<dbReference type="InterPro" id="IPR012338">
    <property type="entry name" value="Beta-lactam/transpept-like"/>
</dbReference>
<dbReference type="SUPFAM" id="SSF56601">
    <property type="entry name" value="beta-lactamase/transpeptidase-like"/>
    <property type="match status" value="1"/>
</dbReference>
<dbReference type="AlphaFoldDB" id="A0A857C8C0"/>
<dbReference type="PRINTS" id="PR00725">
    <property type="entry name" value="DADACBPTASE1"/>
</dbReference>
<keyword evidence="6" id="KW-0961">Cell wall biogenesis/degradation</keyword>
<evidence type="ECO:0000256" key="7">
    <source>
        <dbReference type="PIRSR" id="PIRSR618044-1"/>
    </source>
</evidence>
<dbReference type="Gene3D" id="3.40.710.10">
    <property type="entry name" value="DD-peptidase/beta-lactamase superfamily"/>
    <property type="match status" value="1"/>
</dbReference>
<comment type="similarity">
    <text evidence="1 9">Belongs to the peptidase S11 family.</text>
</comment>
<dbReference type="EMBL" id="CP046908">
    <property type="protein sequence ID" value="QGZ35125.1"/>
    <property type="molecule type" value="Genomic_DNA"/>
</dbReference>
<dbReference type="GO" id="GO:0071555">
    <property type="term" value="P:cell wall organization"/>
    <property type="evidence" value="ECO:0007669"/>
    <property type="project" value="UniProtKB-KW"/>
</dbReference>
<sequence length="469" mass="49032">MRRLSDVLKITGCHLGRRLCGLAVAASLAVAGLLQSGETARAEVAAWIVVDAETGAVLDHKDALRQWYPASITKLMTAYLAFKAVREGRATLESAVAISANAHAQPPSKMGFKPGTQLTLDSALKMLIVKSANDIAVAVGESLAGSEPAFIEMMNAEARRLGMTATRFVNPHGLPDNRQVSSARDLAVLARALWQEFPQYHAYYGLPAIKVGKKTLRSANREFLARVPGASGMKTGYICNSGLNVVVSATRGGRTVLAVVLGAASGVERAAKARVLVDAGFRQRSGRNLSSMTGVAGGPPADGYCKRNTKPTAEELLATYGTGGLRGTTALSYAQLDPATNGVRRPIVGQAPQQVVSADDDDVPTRDDGKTDWGKVMDEIIGPRSRVDQAVQVGLGVPKGRAPASEAKIATLATVPMPKEKPVSVMGAGSSALLPAASAQAPAGEAKPGAIFRGQPLVILPRPTPNPRP</sequence>
<evidence type="ECO:0000313" key="13">
    <source>
        <dbReference type="Proteomes" id="UP000435648"/>
    </source>
</evidence>
<dbReference type="GO" id="GO:0009002">
    <property type="term" value="F:serine-type D-Ala-D-Ala carboxypeptidase activity"/>
    <property type="evidence" value="ECO:0007669"/>
    <property type="project" value="InterPro"/>
</dbReference>
<feature type="compositionally biased region" description="Basic and acidic residues" evidence="10">
    <location>
        <begin position="363"/>
        <end position="372"/>
    </location>
</feature>
<keyword evidence="3" id="KW-0378">Hydrolase</keyword>
<gene>
    <name evidence="12" type="ORF">GH266_11795</name>
</gene>
<evidence type="ECO:0000256" key="6">
    <source>
        <dbReference type="ARBA" id="ARBA00023316"/>
    </source>
</evidence>
<dbReference type="InterPro" id="IPR018044">
    <property type="entry name" value="Peptidase_S11"/>
</dbReference>
<feature type="active site" description="Proton acceptor" evidence="7">
    <location>
        <position position="74"/>
    </location>
</feature>
<keyword evidence="4" id="KW-0133">Cell shape</keyword>
<evidence type="ECO:0000256" key="3">
    <source>
        <dbReference type="ARBA" id="ARBA00022801"/>
    </source>
</evidence>
<dbReference type="InterPro" id="IPR001967">
    <property type="entry name" value="Peptidase_S11_N"/>
</dbReference>
<accession>A0A857C8C0</accession>
<dbReference type="RefSeq" id="WP_158194078.1">
    <property type="nucleotide sequence ID" value="NZ_CP046908.1"/>
</dbReference>
<dbReference type="Pfam" id="PF00768">
    <property type="entry name" value="Peptidase_S11"/>
    <property type="match status" value="1"/>
</dbReference>
<keyword evidence="12" id="KW-0121">Carboxypeptidase</keyword>
<evidence type="ECO:0000256" key="9">
    <source>
        <dbReference type="RuleBase" id="RU004016"/>
    </source>
</evidence>
<dbReference type="OrthoDB" id="9795979at2"/>
<keyword evidence="12" id="KW-0645">Protease</keyword>
<protein>
    <submittedName>
        <fullName evidence="12">D-alanyl-D-alanine carboxypeptidase</fullName>
    </submittedName>
</protein>
<feature type="binding site" evidence="8">
    <location>
        <position position="234"/>
    </location>
    <ligand>
        <name>substrate</name>
    </ligand>
</feature>
<dbReference type="Proteomes" id="UP000435648">
    <property type="component" value="Chromosome"/>
</dbReference>
<evidence type="ECO:0000256" key="1">
    <source>
        <dbReference type="ARBA" id="ARBA00007164"/>
    </source>
</evidence>
<reference evidence="12 13" key="1">
    <citation type="submission" date="2019-12" db="EMBL/GenBank/DDBJ databases">
        <title>The genome of Stappia indica PHM037.</title>
        <authorList>
            <person name="Kacar D."/>
            <person name="Galan B."/>
            <person name="Canedo L."/>
            <person name="Rodriguez P."/>
            <person name="de la Calle F."/>
            <person name="Garcia J.L."/>
        </authorList>
    </citation>
    <scope>NUCLEOTIDE SEQUENCE [LARGE SCALE GENOMIC DNA]</scope>
    <source>
        <strain evidence="12 13">PHM037</strain>
    </source>
</reference>
<evidence type="ECO:0000256" key="4">
    <source>
        <dbReference type="ARBA" id="ARBA00022960"/>
    </source>
</evidence>
<organism evidence="12 13">
    <name type="scientific">Stappia indica</name>
    <dbReference type="NCBI Taxonomy" id="538381"/>
    <lineage>
        <taxon>Bacteria</taxon>
        <taxon>Pseudomonadati</taxon>
        <taxon>Pseudomonadota</taxon>
        <taxon>Alphaproteobacteria</taxon>
        <taxon>Hyphomicrobiales</taxon>
        <taxon>Stappiaceae</taxon>
        <taxon>Stappia</taxon>
    </lineage>
</organism>
<evidence type="ECO:0000259" key="11">
    <source>
        <dbReference type="Pfam" id="PF00768"/>
    </source>
</evidence>
<feature type="active site" description="Acyl-ester intermediate" evidence="7">
    <location>
        <position position="71"/>
    </location>
</feature>
<dbReference type="KEGG" id="siw:GH266_11795"/>
<dbReference type="GO" id="GO:0009252">
    <property type="term" value="P:peptidoglycan biosynthetic process"/>
    <property type="evidence" value="ECO:0007669"/>
    <property type="project" value="UniProtKB-KW"/>
</dbReference>
<name>A0A857C8C0_9HYPH</name>
<dbReference type="GO" id="GO:0006508">
    <property type="term" value="P:proteolysis"/>
    <property type="evidence" value="ECO:0007669"/>
    <property type="project" value="InterPro"/>
</dbReference>